<gene>
    <name evidence="3" type="ORF">ACFOD9_13135</name>
</gene>
<dbReference type="PANTHER" id="PTHR43861:SF5">
    <property type="entry name" value="BLL5978 PROTEIN"/>
    <property type="match status" value="1"/>
</dbReference>
<dbReference type="InterPro" id="IPR013630">
    <property type="entry name" value="Methyltransf_Zn-bd_dom_put"/>
</dbReference>
<dbReference type="Gene3D" id="6.10.250.3100">
    <property type="match status" value="1"/>
</dbReference>
<feature type="domain" description="Methyltransferase putative zinc binding" evidence="1">
    <location>
        <begin position="6"/>
        <end position="66"/>
    </location>
</feature>
<evidence type="ECO:0000313" key="3">
    <source>
        <dbReference type="EMBL" id="MFC3175198.1"/>
    </source>
</evidence>
<dbReference type="Gene3D" id="6.20.50.110">
    <property type="entry name" value="Methyltransferase, zinc-binding domain"/>
    <property type="match status" value="1"/>
</dbReference>
<dbReference type="InterPro" id="IPR038576">
    <property type="entry name" value="Methyltransf_Zn-bd_dom_put_sf"/>
</dbReference>
<keyword evidence="3" id="KW-0808">Transferase</keyword>
<protein>
    <submittedName>
        <fullName evidence="3">Methyltransferase domain-containing protein</fullName>
    </submittedName>
</protein>
<dbReference type="CDD" id="cd02440">
    <property type="entry name" value="AdoMet_MTases"/>
    <property type="match status" value="1"/>
</dbReference>
<dbReference type="GO" id="GO:0008168">
    <property type="term" value="F:methyltransferase activity"/>
    <property type="evidence" value="ECO:0007669"/>
    <property type="project" value="UniProtKB-KW"/>
</dbReference>
<dbReference type="InterPro" id="IPR013691">
    <property type="entry name" value="MeTrfase_14"/>
</dbReference>
<keyword evidence="4" id="KW-1185">Reference proteome</keyword>
<evidence type="ECO:0000259" key="1">
    <source>
        <dbReference type="Pfam" id="PF08421"/>
    </source>
</evidence>
<dbReference type="Pfam" id="PF13489">
    <property type="entry name" value="Methyltransf_23"/>
    <property type="match status" value="1"/>
</dbReference>
<name>A0ABV7IW53_9SPHN</name>
<dbReference type="Pfam" id="PF08484">
    <property type="entry name" value="Methyltransf_14"/>
    <property type="match status" value="1"/>
</dbReference>
<evidence type="ECO:0000313" key="4">
    <source>
        <dbReference type="Proteomes" id="UP001595604"/>
    </source>
</evidence>
<dbReference type="PANTHER" id="PTHR43861">
    <property type="entry name" value="TRANS-ACONITATE 2-METHYLTRANSFERASE-RELATED"/>
    <property type="match status" value="1"/>
</dbReference>
<feature type="domain" description="C-methyltransferase" evidence="2">
    <location>
        <begin position="245"/>
        <end position="402"/>
    </location>
</feature>
<evidence type="ECO:0000259" key="2">
    <source>
        <dbReference type="Pfam" id="PF08484"/>
    </source>
</evidence>
<dbReference type="Gene3D" id="3.40.50.150">
    <property type="entry name" value="Vaccinia Virus protein VP39"/>
    <property type="match status" value="1"/>
</dbReference>
<reference evidence="4" key="1">
    <citation type="journal article" date="2019" name="Int. J. Syst. Evol. Microbiol.">
        <title>The Global Catalogue of Microorganisms (GCM) 10K type strain sequencing project: providing services to taxonomists for standard genome sequencing and annotation.</title>
        <authorList>
            <consortium name="The Broad Institute Genomics Platform"/>
            <consortium name="The Broad Institute Genome Sequencing Center for Infectious Disease"/>
            <person name="Wu L."/>
            <person name="Ma J."/>
        </authorList>
    </citation>
    <scope>NUCLEOTIDE SEQUENCE [LARGE SCALE GENOMIC DNA]</scope>
    <source>
        <strain evidence="4">KCTC 42984</strain>
    </source>
</reference>
<comment type="caution">
    <text evidence="3">The sequence shown here is derived from an EMBL/GenBank/DDBJ whole genome shotgun (WGS) entry which is preliminary data.</text>
</comment>
<dbReference type="Proteomes" id="UP001595604">
    <property type="component" value="Unassembled WGS sequence"/>
</dbReference>
<accession>A0ABV7IW53</accession>
<dbReference type="SUPFAM" id="SSF53335">
    <property type="entry name" value="S-adenosyl-L-methionine-dependent methyltransferases"/>
    <property type="match status" value="1"/>
</dbReference>
<dbReference type="RefSeq" id="WP_379510579.1">
    <property type="nucleotide sequence ID" value="NZ_JBHRTQ010000011.1"/>
</dbReference>
<dbReference type="Gene3D" id="3.40.50.720">
    <property type="entry name" value="NAD(P)-binding Rossmann-like Domain"/>
    <property type="match status" value="1"/>
</dbReference>
<keyword evidence="3" id="KW-0489">Methyltransferase</keyword>
<proteinExistence type="predicted"/>
<dbReference type="GO" id="GO:0032259">
    <property type="term" value="P:methylation"/>
    <property type="evidence" value="ECO:0007669"/>
    <property type="project" value="UniProtKB-KW"/>
</dbReference>
<dbReference type="InterPro" id="IPR029063">
    <property type="entry name" value="SAM-dependent_MTases_sf"/>
</dbReference>
<sequence>MKRTNCMVCSSDRLYEFIDCGDQPNGNNFLFPEDVGQEVTFSLAMMVCQDCWEVQISEFPPQELLFTNHPYLTGVNEPVVRHFRQLAPHVIAKLGLQENDLVIDVGCNDGTLLKAFAANGMRVLGVDPSERPGKVARAQGVTVFQQFWNHETGKSLRQLGIRPEVITATAVFYHVPDLHDFVAGLNEVMGPNSFFVVQGVNLLDLIERAEFDHFYHEHSCIHALAPLTRLFGQHGLRIQDVEFSPIHGGSFILYVCREENPLPTTPAVAEAIAAEQHAGLNRLETYQAFAARIEHNMATLKRLLEQLKADGKTVYALGAPVKGSTVLNYAGIGPDLVEKVTEVNELKVGRVTPGTHIPVVAEASVTEAPDYYLVLAWNFIDFLVEKFDDYLTAGGRFIVSVPEVRIVGPKGEFERA</sequence>
<organism evidence="3 4">
    <name type="scientific">Novosphingobium bradum</name>
    <dbReference type="NCBI Taxonomy" id="1737444"/>
    <lineage>
        <taxon>Bacteria</taxon>
        <taxon>Pseudomonadati</taxon>
        <taxon>Pseudomonadota</taxon>
        <taxon>Alphaproteobacteria</taxon>
        <taxon>Sphingomonadales</taxon>
        <taxon>Sphingomonadaceae</taxon>
        <taxon>Novosphingobium</taxon>
    </lineage>
</organism>
<dbReference type="EMBL" id="JBHRTQ010000011">
    <property type="protein sequence ID" value="MFC3175198.1"/>
    <property type="molecule type" value="Genomic_DNA"/>
</dbReference>
<dbReference type="Pfam" id="PF08421">
    <property type="entry name" value="Methyltransf_13"/>
    <property type="match status" value="1"/>
</dbReference>